<dbReference type="PANTHER" id="PTHR11686">
    <property type="entry name" value="GAMMA GLUTAMYL TRANSPEPTIDASE"/>
    <property type="match status" value="1"/>
</dbReference>
<dbReference type="SUPFAM" id="SSF56235">
    <property type="entry name" value="N-terminal nucleophile aminohydrolases (Ntn hydrolases)"/>
    <property type="match status" value="1"/>
</dbReference>
<dbReference type="PRINTS" id="PR01210">
    <property type="entry name" value="GGTRANSPTASE"/>
</dbReference>
<sequence>MRSLEILFFASTLLVTTRPEEIPTGVVVTNGPACAQIGTSILKKNGTAVDAAIAVLFCEGVSVPDSMGLGGGFLMNIYIKDGGKSDFLVARETAPEKANETMFGSDEESAIRGGLAVAVPGELKGYWEAYNKYGGGVAWKDLIQPTIDLCNEGIPVTKYVAEVSGANKELIMKDDILREIFINPITNQTYVESEKITRPRLAKTLQLIADYGADVLYNGALTSDFVKDIQAKGGIITEQDLNNYTPLWLNPIPFQLPYNQTLHAAPLPGSGLILGLIMNILNDFLDPFEPTSVTNWQRIIESFKFGFAERTELGDPDFVDVTEIVNQLKSTSFARDLRALIFDNQTFEDPGYYGANVTQPLDHGTANMCVLAPNGDAVSVTSTINYSFGAGFASASTGIILNDQMDDFSSAGFDNVYGVPPSPSNYIVPGKRPMSSMNPSIVLDNSGDVRLVVGGAGGTKIITGVALIMIKNLWFNYPIKDAVKDKRFHHQLLPMQLMVEEGYSQDIVDALTMIGHNVSIVELSASEHFNAITSISREGGTLSGTFDPRRGGGEDYIYSTTNST</sequence>
<protein>
    <recommendedName>
        <fullName evidence="7">Gamma-glutamyltranspeptidase 1</fullName>
    </recommendedName>
</protein>
<feature type="signal peptide" evidence="4">
    <location>
        <begin position="1"/>
        <end position="19"/>
    </location>
</feature>
<feature type="active site" description="Nucleophile" evidence="2">
    <location>
        <position position="365"/>
    </location>
</feature>
<proteinExistence type="predicted"/>
<name>A0AA38IEA2_9CUCU</name>
<feature type="chain" id="PRO_5041350944" description="Gamma-glutamyltranspeptidase 1" evidence="4">
    <location>
        <begin position="20"/>
        <end position="564"/>
    </location>
</feature>
<feature type="binding site" evidence="3">
    <location>
        <position position="407"/>
    </location>
    <ligand>
        <name>L-glutamate</name>
        <dbReference type="ChEBI" id="CHEBI:29985"/>
    </ligand>
</feature>
<dbReference type="InterPro" id="IPR043137">
    <property type="entry name" value="GGT_ssub_C"/>
</dbReference>
<dbReference type="GO" id="GO:0005886">
    <property type="term" value="C:plasma membrane"/>
    <property type="evidence" value="ECO:0007669"/>
    <property type="project" value="TreeGrafter"/>
</dbReference>
<dbReference type="Pfam" id="PF01019">
    <property type="entry name" value="G_glu_transpept"/>
    <property type="match status" value="1"/>
</dbReference>
<accession>A0AA38IEA2</accession>
<dbReference type="FunFam" id="1.10.246.130:FF:000001">
    <property type="entry name" value="Gamma-glutamyltransferase 5 isoform 1"/>
    <property type="match status" value="1"/>
</dbReference>
<keyword evidence="1" id="KW-1199">Hemostasis impairing toxin</keyword>
<reference evidence="5" key="1">
    <citation type="journal article" date="2023" name="G3 (Bethesda)">
        <title>Whole genome assemblies of Zophobas morio and Tenebrio molitor.</title>
        <authorList>
            <person name="Kaur S."/>
            <person name="Stinson S.A."/>
            <person name="diCenzo G.C."/>
        </authorList>
    </citation>
    <scope>NUCLEOTIDE SEQUENCE</scope>
    <source>
        <strain evidence="5">QUZm001</strain>
    </source>
</reference>
<evidence type="ECO:0000256" key="2">
    <source>
        <dbReference type="PIRSR" id="PIRSR600101-1"/>
    </source>
</evidence>
<keyword evidence="6" id="KW-1185">Reference proteome</keyword>
<evidence type="ECO:0008006" key="7">
    <source>
        <dbReference type="Google" id="ProtNLM"/>
    </source>
</evidence>
<feature type="binding site" evidence="3">
    <location>
        <begin position="383"/>
        <end position="385"/>
    </location>
    <ligand>
        <name>L-glutamate</name>
        <dbReference type="ChEBI" id="CHEBI:29985"/>
    </ligand>
</feature>
<evidence type="ECO:0000256" key="4">
    <source>
        <dbReference type="SAM" id="SignalP"/>
    </source>
</evidence>
<dbReference type="GO" id="GO:0036374">
    <property type="term" value="F:glutathione hydrolase activity"/>
    <property type="evidence" value="ECO:0007669"/>
    <property type="project" value="InterPro"/>
</dbReference>
<evidence type="ECO:0000256" key="3">
    <source>
        <dbReference type="PIRSR" id="PIRSR600101-2"/>
    </source>
</evidence>
<evidence type="ECO:0000313" key="5">
    <source>
        <dbReference type="EMBL" id="KAJ3652514.1"/>
    </source>
</evidence>
<feature type="binding site" evidence="3">
    <location>
        <position position="91"/>
    </location>
    <ligand>
        <name>L-glutamate</name>
        <dbReference type="ChEBI" id="CHEBI:29985"/>
    </ligand>
</feature>
<dbReference type="AlphaFoldDB" id="A0AA38IEA2"/>
<dbReference type="EMBL" id="JALNTZ010000005">
    <property type="protein sequence ID" value="KAJ3652514.1"/>
    <property type="molecule type" value="Genomic_DNA"/>
</dbReference>
<dbReference type="PANTHER" id="PTHR11686:SF72">
    <property type="entry name" value="GAMMA-GLUTAMYL TRANSPEPTIDASE, ISOFORM A"/>
    <property type="match status" value="1"/>
</dbReference>
<dbReference type="Gene3D" id="3.60.20.40">
    <property type="match status" value="1"/>
</dbReference>
<evidence type="ECO:0000256" key="1">
    <source>
        <dbReference type="ARBA" id="ARBA00084097"/>
    </source>
</evidence>
<gene>
    <name evidence="5" type="ORF">Zmor_018471</name>
</gene>
<keyword evidence="1" id="KW-0800">Toxin</keyword>
<feature type="binding site" evidence="3">
    <location>
        <begin position="435"/>
        <end position="436"/>
    </location>
    <ligand>
        <name>L-glutamate</name>
        <dbReference type="ChEBI" id="CHEBI:29985"/>
    </ligand>
</feature>
<dbReference type="Proteomes" id="UP001168821">
    <property type="component" value="Unassembled WGS sequence"/>
</dbReference>
<dbReference type="FunFam" id="3.60.20.40:FF:000001">
    <property type="entry name" value="Gamma-glutamyltranspeptidase 1"/>
    <property type="match status" value="1"/>
</dbReference>
<keyword evidence="1" id="KW-1202">Platelet aggregation activating toxin</keyword>
<dbReference type="InterPro" id="IPR029055">
    <property type="entry name" value="Ntn_hydrolases_N"/>
</dbReference>
<dbReference type="InterPro" id="IPR000101">
    <property type="entry name" value="GGT_peptidase"/>
</dbReference>
<organism evidence="5 6">
    <name type="scientific">Zophobas morio</name>
    <dbReference type="NCBI Taxonomy" id="2755281"/>
    <lineage>
        <taxon>Eukaryota</taxon>
        <taxon>Metazoa</taxon>
        <taxon>Ecdysozoa</taxon>
        <taxon>Arthropoda</taxon>
        <taxon>Hexapoda</taxon>
        <taxon>Insecta</taxon>
        <taxon>Pterygota</taxon>
        <taxon>Neoptera</taxon>
        <taxon>Endopterygota</taxon>
        <taxon>Coleoptera</taxon>
        <taxon>Polyphaga</taxon>
        <taxon>Cucujiformia</taxon>
        <taxon>Tenebrionidae</taxon>
        <taxon>Zophobas</taxon>
    </lineage>
</organism>
<keyword evidence="4" id="KW-0732">Signal</keyword>
<dbReference type="GO" id="GO:0006751">
    <property type="term" value="P:glutathione catabolic process"/>
    <property type="evidence" value="ECO:0007669"/>
    <property type="project" value="InterPro"/>
</dbReference>
<dbReference type="InterPro" id="IPR043138">
    <property type="entry name" value="GGT_lsub"/>
</dbReference>
<comment type="caution">
    <text evidence="5">The sequence shown here is derived from an EMBL/GenBank/DDBJ whole genome shotgun (WGS) entry which is preliminary data.</text>
</comment>
<evidence type="ECO:0000313" key="6">
    <source>
        <dbReference type="Proteomes" id="UP001168821"/>
    </source>
</evidence>
<dbReference type="Gene3D" id="1.10.246.130">
    <property type="match status" value="1"/>
</dbReference>
<feature type="binding site" evidence="3">
    <location>
        <position position="458"/>
    </location>
    <ligand>
        <name>L-glutamate</name>
        <dbReference type="ChEBI" id="CHEBI:29985"/>
    </ligand>
</feature>